<dbReference type="SUPFAM" id="SSF51735">
    <property type="entry name" value="NAD(P)-binding Rossmann-fold domains"/>
    <property type="match status" value="1"/>
</dbReference>
<gene>
    <name evidence="3" type="ORF">SE17_17845</name>
</gene>
<dbReference type="GO" id="GO:0051287">
    <property type="term" value="F:NAD binding"/>
    <property type="evidence" value="ECO:0007669"/>
    <property type="project" value="InterPro"/>
</dbReference>
<dbReference type="GO" id="GO:0016618">
    <property type="term" value="F:hydroxypyruvate reductase [NAD(P)H] activity"/>
    <property type="evidence" value="ECO:0007669"/>
    <property type="project" value="TreeGrafter"/>
</dbReference>
<proteinExistence type="predicted"/>
<dbReference type="Proteomes" id="UP000050509">
    <property type="component" value="Unassembled WGS sequence"/>
</dbReference>
<dbReference type="EMBL" id="LJCR01000683">
    <property type="protein sequence ID" value="KPV52037.1"/>
    <property type="molecule type" value="Genomic_DNA"/>
</dbReference>
<accession>A0A0N8PS87</accession>
<sequence length="224" mass="24036">MTERPRVYVTRRLPQSALDLLARHARLSVWPGEQPPPRVVLMKEVAGLDGLLTLPSERVDAALLAAAPNLRAVSNYAADSENIDLAAATQRGVLVAITPDIPTETCADFTFALMLAAARRVGEGVQYLKAGQWRSWGPEVLLGRDIYGATLGIVGMGRIGQAVARRARGFGMQILYADPAPCPAIEQATGAAHVALDELLASSEIISLHCPLTDDTYQLIDRDA</sequence>
<keyword evidence="1" id="KW-0560">Oxidoreductase</keyword>
<dbReference type="PANTHER" id="PTHR10996">
    <property type="entry name" value="2-HYDROXYACID DEHYDROGENASE-RELATED"/>
    <property type="match status" value="1"/>
</dbReference>
<dbReference type="SUPFAM" id="SSF52283">
    <property type="entry name" value="Formate/glycerate dehydrogenase catalytic domain-like"/>
    <property type="match status" value="1"/>
</dbReference>
<reference evidence="3 4" key="1">
    <citation type="submission" date="2015-09" db="EMBL/GenBank/DDBJ databases">
        <title>Draft genome sequence of Kouleothrix aurantiaca JCM 19913.</title>
        <authorList>
            <person name="Hemp J."/>
        </authorList>
    </citation>
    <scope>NUCLEOTIDE SEQUENCE [LARGE SCALE GENOMIC DNA]</scope>
    <source>
        <strain evidence="3 4">COM-B</strain>
    </source>
</reference>
<organism evidence="3 4">
    <name type="scientific">Kouleothrix aurantiaca</name>
    <dbReference type="NCBI Taxonomy" id="186479"/>
    <lineage>
        <taxon>Bacteria</taxon>
        <taxon>Bacillati</taxon>
        <taxon>Chloroflexota</taxon>
        <taxon>Chloroflexia</taxon>
        <taxon>Chloroflexales</taxon>
        <taxon>Roseiflexineae</taxon>
        <taxon>Roseiflexaceae</taxon>
        <taxon>Kouleothrix</taxon>
    </lineage>
</organism>
<protein>
    <submittedName>
        <fullName evidence="3">Glyoxylate reductase</fullName>
    </submittedName>
</protein>
<evidence type="ECO:0000313" key="3">
    <source>
        <dbReference type="EMBL" id="KPV52037.1"/>
    </source>
</evidence>
<feature type="non-terminal residue" evidence="3">
    <location>
        <position position="224"/>
    </location>
</feature>
<dbReference type="InterPro" id="IPR036291">
    <property type="entry name" value="NAD(P)-bd_dom_sf"/>
</dbReference>
<comment type="caution">
    <text evidence="3">The sequence shown here is derived from an EMBL/GenBank/DDBJ whole genome shotgun (WGS) entry which is preliminary data.</text>
</comment>
<feature type="domain" description="D-isomer specific 2-hydroxyacid dehydrogenase NAD-binding" evidence="2">
    <location>
        <begin position="111"/>
        <end position="223"/>
    </location>
</feature>
<dbReference type="PANTHER" id="PTHR10996:SF283">
    <property type="entry name" value="GLYOXYLATE_HYDROXYPYRUVATE REDUCTASE B"/>
    <property type="match status" value="1"/>
</dbReference>
<evidence type="ECO:0000256" key="1">
    <source>
        <dbReference type="ARBA" id="ARBA00023002"/>
    </source>
</evidence>
<dbReference type="Gene3D" id="3.40.50.720">
    <property type="entry name" value="NAD(P)-binding Rossmann-like Domain"/>
    <property type="match status" value="2"/>
</dbReference>
<dbReference type="InterPro" id="IPR006140">
    <property type="entry name" value="D-isomer_DH_NAD-bd"/>
</dbReference>
<name>A0A0N8PS87_9CHLR</name>
<dbReference type="InterPro" id="IPR050223">
    <property type="entry name" value="D-isomer_2-hydroxyacid_DH"/>
</dbReference>
<dbReference type="GO" id="GO:0030267">
    <property type="term" value="F:glyoxylate reductase (NADPH) activity"/>
    <property type="evidence" value="ECO:0007669"/>
    <property type="project" value="TreeGrafter"/>
</dbReference>
<dbReference type="GO" id="GO:0005829">
    <property type="term" value="C:cytosol"/>
    <property type="evidence" value="ECO:0007669"/>
    <property type="project" value="TreeGrafter"/>
</dbReference>
<evidence type="ECO:0000313" key="4">
    <source>
        <dbReference type="Proteomes" id="UP000050509"/>
    </source>
</evidence>
<dbReference type="AlphaFoldDB" id="A0A0N8PS87"/>
<keyword evidence="4" id="KW-1185">Reference proteome</keyword>
<evidence type="ECO:0000259" key="2">
    <source>
        <dbReference type="Pfam" id="PF02826"/>
    </source>
</evidence>
<dbReference type="Pfam" id="PF02826">
    <property type="entry name" value="2-Hacid_dh_C"/>
    <property type="match status" value="1"/>
</dbReference>